<dbReference type="InterPro" id="IPR003594">
    <property type="entry name" value="HATPase_dom"/>
</dbReference>
<evidence type="ECO:0000313" key="8">
    <source>
        <dbReference type="EMBL" id="MDI9862137.1"/>
    </source>
</evidence>
<dbReference type="Gene3D" id="1.10.287.130">
    <property type="match status" value="1"/>
</dbReference>
<keyword evidence="4" id="KW-0808">Transferase</keyword>
<dbReference type="CDD" id="cd00082">
    <property type="entry name" value="HisKA"/>
    <property type="match status" value="1"/>
</dbReference>
<comment type="caution">
    <text evidence="8">The sequence shown here is derived from an EMBL/GenBank/DDBJ whole genome shotgun (WGS) entry which is preliminary data.</text>
</comment>
<proteinExistence type="predicted"/>
<dbReference type="SUPFAM" id="SSF55874">
    <property type="entry name" value="ATPase domain of HSP90 chaperone/DNA topoisomerase II/histidine kinase"/>
    <property type="match status" value="1"/>
</dbReference>
<dbReference type="Pfam" id="PF05227">
    <property type="entry name" value="CHASE3"/>
    <property type="match status" value="1"/>
</dbReference>
<keyword evidence="6" id="KW-1133">Transmembrane helix</keyword>
<dbReference type="PROSITE" id="PS50109">
    <property type="entry name" value="HIS_KIN"/>
    <property type="match status" value="1"/>
</dbReference>
<feature type="transmembrane region" description="Helical" evidence="6">
    <location>
        <begin position="182"/>
        <end position="201"/>
    </location>
</feature>
<dbReference type="InterPro" id="IPR007891">
    <property type="entry name" value="CHASE3"/>
</dbReference>
<dbReference type="InterPro" id="IPR005467">
    <property type="entry name" value="His_kinase_dom"/>
</dbReference>
<dbReference type="Pfam" id="PF02518">
    <property type="entry name" value="HATPase_c"/>
    <property type="match status" value="1"/>
</dbReference>
<dbReference type="InterPro" id="IPR004358">
    <property type="entry name" value="Sig_transdc_His_kin-like_C"/>
</dbReference>
<name>A0ABT6YFD5_9BACT</name>
<dbReference type="InterPro" id="IPR036890">
    <property type="entry name" value="HATPase_C_sf"/>
</dbReference>
<dbReference type="PANTHER" id="PTHR43304:SF1">
    <property type="entry name" value="PAC DOMAIN-CONTAINING PROTEIN"/>
    <property type="match status" value="1"/>
</dbReference>
<evidence type="ECO:0000256" key="1">
    <source>
        <dbReference type="ARBA" id="ARBA00000085"/>
    </source>
</evidence>
<sequence>MYNSLRNVVILFAGSIVLLGMLSFSAYQEVRESLEYARSVEYMHIIQHEAERLGATVKELENCHKGYVYKQEAEYLNLIFASKEQIIRLLTTLQQRVKDNDSQLARLEAFKRGFRRHIAILNSSIRYTRAENKVDELAVSKSQIQANQMLRDLSSFQNYQKQLLSVRGMQKDQTDNQMSRKMFLFALFTVLLLLVSFGLIFSELRKRITFQDELERKIEELKRSNSELEQFAYVASHDMQEPLRKIRAFSDMLLIRQRAVLNEDGKSTLQKIAKSSERLQNLINDLLAFSRLVNKNAQNVETVSLDTLLSEVLKDLSMLTIEKNAIIEYDHLPTISGVSFQLHQLFLNLISNALKFSKNGIAPHITIRYRLLLGSKIFNIQEVKPFLTYHEITISDNGIGFEQEYADKIFMIFQRLHAKSQFEGTGIGLAVCKRVVTNHNGYIKAESVPNHGATFTIYLPNNRNEE</sequence>
<evidence type="ECO:0000313" key="9">
    <source>
        <dbReference type="Proteomes" id="UP001236507"/>
    </source>
</evidence>
<keyword evidence="5" id="KW-0418">Kinase</keyword>
<dbReference type="PANTHER" id="PTHR43304">
    <property type="entry name" value="PHYTOCHROME-LIKE PROTEIN CPH1"/>
    <property type="match status" value="1"/>
</dbReference>
<dbReference type="SMART" id="SM00387">
    <property type="entry name" value="HATPase_c"/>
    <property type="match status" value="1"/>
</dbReference>
<dbReference type="EC" id="2.7.13.3" evidence="2"/>
<evidence type="ECO:0000256" key="2">
    <source>
        <dbReference type="ARBA" id="ARBA00012438"/>
    </source>
</evidence>
<evidence type="ECO:0000256" key="4">
    <source>
        <dbReference type="ARBA" id="ARBA00022679"/>
    </source>
</evidence>
<dbReference type="EMBL" id="JASHIF010000026">
    <property type="protein sequence ID" value="MDI9862137.1"/>
    <property type="molecule type" value="Genomic_DNA"/>
</dbReference>
<gene>
    <name evidence="8" type="ORF">QM524_23130</name>
</gene>
<comment type="catalytic activity">
    <reaction evidence="1">
        <text>ATP + protein L-histidine = ADP + protein N-phospho-L-histidine.</text>
        <dbReference type="EC" id="2.7.13.3"/>
    </reaction>
</comment>
<evidence type="ECO:0000256" key="5">
    <source>
        <dbReference type="ARBA" id="ARBA00022777"/>
    </source>
</evidence>
<dbReference type="PRINTS" id="PR00344">
    <property type="entry name" value="BCTRLSENSOR"/>
</dbReference>
<keyword evidence="6" id="KW-0812">Transmembrane</keyword>
<organism evidence="8 9">
    <name type="scientific">Flectobacillus roseus</name>
    <dbReference type="NCBI Taxonomy" id="502259"/>
    <lineage>
        <taxon>Bacteria</taxon>
        <taxon>Pseudomonadati</taxon>
        <taxon>Bacteroidota</taxon>
        <taxon>Cytophagia</taxon>
        <taxon>Cytophagales</taxon>
        <taxon>Flectobacillaceae</taxon>
        <taxon>Flectobacillus</taxon>
    </lineage>
</organism>
<keyword evidence="8" id="KW-0067">ATP-binding</keyword>
<dbReference type="Proteomes" id="UP001236507">
    <property type="component" value="Unassembled WGS sequence"/>
</dbReference>
<dbReference type="Pfam" id="PF00512">
    <property type="entry name" value="HisKA"/>
    <property type="match status" value="1"/>
</dbReference>
<dbReference type="RefSeq" id="WP_095163447.1">
    <property type="nucleotide sequence ID" value="NZ_JASHIF010000026.1"/>
</dbReference>
<evidence type="ECO:0000259" key="7">
    <source>
        <dbReference type="PROSITE" id="PS50109"/>
    </source>
</evidence>
<dbReference type="GO" id="GO:0005524">
    <property type="term" value="F:ATP binding"/>
    <property type="evidence" value="ECO:0007669"/>
    <property type="project" value="UniProtKB-KW"/>
</dbReference>
<evidence type="ECO:0000256" key="3">
    <source>
        <dbReference type="ARBA" id="ARBA00022553"/>
    </source>
</evidence>
<dbReference type="SMART" id="SM00388">
    <property type="entry name" value="HisKA"/>
    <property type="match status" value="1"/>
</dbReference>
<keyword evidence="3" id="KW-0597">Phosphoprotein</keyword>
<dbReference type="InterPro" id="IPR003661">
    <property type="entry name" value="HisK_dim/P_dom"/>
</dbReference>
<protein>
    <recommendedName>
        <fullName evidence="2">histidine kinase</fullName>
        <ecNumber evidence="2">2.7.13.3</ecNumber>
    </recommendedName>
</protein>
<feature type="domain" description="Histidine kinase" evidence="7">
    <location>
        <begin position="234"/>
        <end position="463"/>
    </location>
</feature>
<keyword evidence="9" id="KW-1185">Reference proteome</keyword>
<accession>A0ABT6YFD5</accession>
<dbReference type="Gene3D" id="3.30.565.10">
    <property type="entry name" value="Histidine kinase-like ATPase, C-terminal domain"/>
    <property type="match status" value="1"/>
</dbReference>
<dbReference type="SUPFAM" id="SSF47384">
    <property type="entry name" value="Homodimeric domain of signal transducing histidine kinase"/>
    <property type="match status" value="1"/>
</dbReference>
<evidence type="ECO:0000256" key="6">
    <source>
        <dbReference type="SAM" id="Phobius"/>
    </source>
</evidence>
<keyword evidence="8" id="KW-0547">Nucleotide-binding</keyword>
<dbReference type="InterPro" id="IPR036097">
    <property type="entry name" value="HisK_dim/P_sf"/>
</dbReference>
<keyword evidence="6" id="KW-0472">Membrane</keyword>
<dbReference type="InterPro" id="IPR052162">
    <property type="entry name" value="Sensor_kinase/Photoreceptor"/>
</dbReference>
<reference evidence="8 9" key="1">
    <citation type="submission" date="2023-05" db="EMBL/GenBank/DDBJ databases">
        <title>Novel species of genus Flectobacillus isolated from stream in China.</title>
        <authorList>
            <person name="Lu H."/>
        </authorList>
    </citation>
    <scope>NUCLEOTIDE SEQUENCE [LARGE SCALE GENOMIC DNA]</scope>
    <source>
        <strain evidence="8 9">KCTC 42575</strain>
    </source>
</reference>